<gene>
    <name evidence="2" type="ORF">L211DRAFT_832917</name>
</gene>
<dbReference type="Proteomes" id="UP000267821">
    <property type="component" value="Unassembled WGS sequence"/>
</dbReference>
<dbReference type="InParanoid" id="A0A3N4M1Z1"/>
<reference evidence="2 3" key="1">
    <citation type="journal article" date="2018" name="Nat. Ecol. Evol.">
        <title>Pezizomycetes genomes reveal the molecular basis of ectomycorrhizal truffle lifestyle.</title>
        <authorList>
            <person name="Murat C."/>
            <person name="Payen T."/>
            <person name="Noel B."/>
            <person name="Kuo A."/>
            <person name="Morin E."/>
            <person name="Chen J."/>
            <person name="Kohler A."/>
            <person name="Krizsan K."/>
            <person name="Balestrini R."/>
            <person name="Da Silva C."/>
            <person name="Montanini B."/>
            <person name="Hainaut M."/>
            <person name="Levati E."/>
            <person name="Barry K.W."/>
            <person name="Belfiori B."/>
            <person name="Cichocki N."/>
            <person name="Clum A."/>
            <person name="Dockter R.B."/>
            <person name="Fauchery L."/>
            <person name="Guy J."/>
            <person name="Iotti M."/>
            <person name="Le Tacon F."/>
            <person name="Lindquist E.A."/>
            <person name="Lipzen A."/>
            <person name="Malagnac F."/>
            <person name="Mello A."/>
            <person name="Molinier V."/>
            <person name="Miyauchi S."/>
            <person name="Poulain J."/>
            <person name="Riccioni C."/>
            <person name="Rubini A."/>
            <person name="Sitrit Y."/>
            <person name="Splivallo R."/>
            <person name="Traeger S."/>
            <person name="Wang M."/>
            <person name="Zifcakova L."/>
            <person name="Wipf D."/>
            <person name="Zambonelli A."/>
            <person name="Paolocci F."/>
            <person name="Nowrousian M."/>
            <person name="Ottonello S."/>
            <person name="Baldrian P."/>
            <person name="Spatafora J.W."/>
            <person name="Henrissat B."/>
            <person name="Nagy L.G."/>
            <person name="Aury J.M."/>
            <person name="Wincker P."/>
            <person name="Grigoriev I.V."/>
            <person name="Bonfante P."/>
            <person name="Martin F.M."/>
        </authorList>
    </citation>
    <scope>NUCLEOTIDE SEQUENCE [LARGE SCALE GENOMIC DNA]</scope>
    <source>
        <strain evidence="2 3">ATCC MYA-4762</strain>
    </source>
</reference>
<dbReference type="OrthoDB" id="76567at2759"/>
<sequence>MSLSSSPSRHRCPRTPSLPKSPLPYCSDSSHPEENLSGSHCCYSTPNSSPRAQSLCPPTQQTAQQTTHHHIASSPPDDQQHLAPHSNILASSQASKERGFRFSASVNQEDKTSPAQLLSRIYEFLCDLSSQTQDLIIALSPPTYHTIQAWISPDAAHLWEESGRYLSIKTLEQLRYNYQPTTGILRIYMPSTIHNTIAEVLGEEIRDQFLMTQFFSREEFRRLRFVHGTNIPLPTHKRRNLGSCPSSRKRKPIVYEKQPDLAIRLCHLNNPLSRLYPQVVFEVGRSQTEESLVEDARQWLVGTEGQTSLAILFCVNEGAPINTDTDDDADGDSSSACDSESDNEKFGELITQRSSLVTSWVGPLTVFFEVWRYDATAENIVLDKPRQYLCRDGVRVTEAASPVLTFTRKNFGLPPPNEEAECRIDLSELMDEIEEAREMEAVQRIIKAKRNRGKERGDDPRNDDYEPEN</sequence>
<evidence type="ECO:0000313" key="2">
    <source>
        <dbReference type="EMBL" id="RPB29047.1"/>
    </source>
</evidence>
<evidence type="ECO:0000256" key="1">
    <source>
        <dbReference type="SAM" id="MobiDB-lite"/>
    </source>
</evidence>
<proteinExistence type="predicted"/>
<evidence type="ECO:0000313" key="3">
    <source>
        <dbReference type="Proteomes" id="UP000267821"/>
    </source>
</evidence>
<dbReference type="AlphaFoldDB" id="A0A3N4M1Z1"/>
<feature type="region of interest" description="Disordered" evidence="1">
    <location>
        <begin position="447"/>
        <end position="469"/>
    </location>
</feature>
<keyword evidence="3" id="KW-1185">Reference proteome</keyword>
<organism evidence="2 3">
    <name type="scientific">Terfezia boudieri ATCC MYA-4762</name>
    <dbReference type="NCBI Taxonomy" id="1051890"/>
    <lineage>
        <taxon>Eukaryota</taxon>
        <taxon>Fungi</taxon>
        <taxon>Dikarya</taxon>
        <taxon>Ascomycota</taxon>
        <taxon>Pezizomycotina</taxon>
        <taxon>Pezizomycetes</taxon>
        <taxon>Pezizales</taxon>
        <taxon>Pezizaceae</taxon>
        <taxon>Terfezia</taxon>
    </lineage>
</organism>
<feature type="region of interest" description="Disordered" evidence="1">
    <location>
        <begin position="323"/>
        <end position="343"/>
    </location>
</feature>
<feature type="region of interest" description="Disordered" evidence="1">
    <location>
        <begin position="1"/>
        <end position="83"/>
    </location>
</feature>
<accession>A0A3N4M1Z1</accession>
<feature type="compositionally biased region" description="Basic and acidic residues" evidence="1">
    <location>
        <begin position="454"/>
        <end position="469"/>
    </location>
</feature>
<feature type="compositionally biased region" description="Polar residues" evidence="1">
    <location>
        <begin position="36"/>
        <end position="58"/>
    </location>
</feature>
<protein>
    <submittedName>
        <fullName evidence="2">Uncharacterized protein</fullName>
    </submittedName>
</protein>
<name>A0A3N4M1Z1_9PEZI</name>
<dbReference type="EMBL" id="ML121528">
    <property type="protein sequence ID" value="RPB29047.1"/>
    <property type="molecule type" value="Genomic_DNA"/>
</dbReference>